<gene>
    <name evidence="1" type="ORF">L2E82_31524</name>
</gene>
<proteinExistence type="predicted"/>
<keyword evidence="2" id="KW-1185">Reference proteome</keyword>
<evidence type="ECO:0000313" key="1">
    <source>
        <dbReference type="EMBL" id="KAI3720537.1"/>
    </source>
</evidence>
<dbReference type="Proteomes" id="UP001055811">
    <property type="component" value="Linkage Group LG06"/>
</dbReference>
<accession>A0ACB9BEP1</accession>
<evidence type="ECO:0000313" key="2">
    <source>
        <dbReference type="Proteomes" id="UP001055811"/>
    </source>
</evidence>
<reference evidence="2" key="1">
    <citation type="journal article" date="2022" name="Mol. Ecol. Resour.">
        <title>The genomes of chicory, endive, great burdock and yacon provide insights into Asteraceae palaeo-polyploidization history and plant inulin production.</title>
        <authorList>
            <person name="Fan W."/>
            <person name="Wang S."/>
            <person name="Wang H."/>
            <person name="Wang A."/>
            <person name="Jiang F."/>
            <person name="Liu H."/>
            <person name="Zhao H."/>
            <person name="Xu D."/>
            <person name="Zhang Y."/>
        </authorList>
    </citation>
    <scope>NUCLEOTIDE SEQUENCE [LARGE SCALE GENOMIC DNA]</scope>
    <source>
        <strain evidence="2">cv. Punajuju</strain>
    </source>
</reference>
<organism evidence="1 2">
    <name type="scientific">Cichorium intybus</name>
    <name type="common">Chicory</name>
    <dbReference type="NCBI Taxonomy" id="13427"/>
    <lineage>
        <taxon>Eukaryota</taxon>
        <taxon>Viridiplantae</taxon>
        <taxon>Streptophyta</taxon>
        <taxon>Embryophyta</taxon>
        <taxon>Tracheophyta</taxon>
        <taxon>Spermatophyta</taxon>
        <taxon>Magnoliopsida</taxon>
        <taxon>eudicotyledons</taxon>
        <taxon>Gunneridae</taxon>
        <taxon>Pentapetalae</taxon>
        <taxon>asterids</taxon>
        <taxon>campanulids</taxon>
        <taxon>Asterales</taxon>
        <taxon>Asteraceae</taxon>
        <taxon>Cichorioideae</taxon>
        <taxon>Cichorieae</taxon>
        <taxon>Cichoriinae</taxon>
        <taxon>Cichorium</taxon>
    </lineage>
</organism>
<sequence length="427" mass="48036">MAMGEEVVTRNGMRWGKFLPKMVLRVLLVEPDDSTRQIITLLLRKCNYKVATVSDGLEAWELLNRKSNRIDLILTEVELPSISGFALLSLITEHDVCKNIPVIMMSAHDSVTTVYKCMLRGAADFLVKPVRKNELNNLWQHVWRRQALTSEYNEEEGGQATAETSNHKIKREKNEKGQICCGKPDMRCATVSLSPSKEAIDLIGSFGSCERSDPPSSMVGMSRSPSDPSSCSQVNEICDEKQRLKQSDASAFSRYINRIPLPCKQKTCDTPLPEHTMEMDCNPAASCEPESQTPFSSPNQSRLPVPSASLLPPPIFCIQPPINSSEPSLLQTNHYYVSFPEARSGAHNLRPPTFEDHQSGSDTNKTQREAALNRFRMKRKDRCYDKKVRYESRKKLAQQRPRVKGQFARHLQTSNTSNMEADIGCGN</sequence>
<name>A0ACB9BEP1_CICIN</name>
<dbReference type="EMBL" id="CM042014">
    <property type="protein sequence ID" value="KAI3720537.1"/>
    <property type="molecule type" value="Genomic_DNA"/>
</dbReference>
<protein>
    <submittedName>
        <fullName evidence="1">Uncharacterized protein</fullName>
    </submittedName>
</protein>
<comment type="caution">
    <text evidence="1">The sequence shown here is derived from an EMBL/GenBank/DDBJ whole genome shotgun (WGS) entry which is preliminary data.</text>
</comment>
<reference evidence="1 2" key="2">
    <citation type="journal article" date="2022" name="Mol. Ecol. Resour.">
        <title>The genomes of chicory, endive, great burdock and yacon provide insights into Asteraceae paleo-polyploidization history and plant inulin production.</title>
        <authorList>
            <person name="Fan W."/>
            <person name="Wang S."/>
            <person name="Wang H."/>
            <person name="Wang A."/>
            <person name="Jiang F."/>
            <person name="Liu H."/>
            <person name="Zhao H."/>
            <person name="Xu D."/>
            <person name="Zhang Y."/>
        </authorList>
    </citation>
    <scope>NUCLEOTIDE SEQUENCE [LARGE SCALE GENOMIC DNA]</scope>
    <source>
        <strain evidence="2">cv. Punajuju</strain>
        <tissue evidence="1">Leaves</tissue>
    </source>
</reference>